<evidence type="ECO:0000256" key="1">
    <source>
        <dbReference type="ARBA" id="ARBA00004123"/>
    </source>
</evidence>
<keyword evidence="2" id="KW-0132">Cell division</keyword>
<feature type="region of interest" description="Disordered" evidence="6">
    <location>
        <begin position="1306"/>
        <end position="1340"/>
    </location>
</feature>
<dbReference type="Gene3D" id="1.25.10.10">
    <property type="entry name" value="Leucine-rich Repeat Variant"/>
    <property type="match status" value="1"/>
</dbReference>
<evidence type="ECO:0000256" key="3">
    <source>
        <dbReference type="ARBA" id="ARBA00022776"/>
    </source>
</evidence>
<feature type="region of interest" description="Disordered" evidence="6">
    <location>
        <begin position="1158"/>
        <end position="1259"/>
    </location>
</feature>
<feature type="region of interest" description="Disordered" evidence="6">
    <location>
        <begin position="1369"/>
        <end position="1422"/>
    </location>
</feature>
<dbReference type="EMBL" id="JAFCIX010000549">
    <property type="protein sequence ID" value="KAH6587925.1"/>
    <property type="molecule type" value="Genomic_DNA"/>
</dbReference>
<dbReference type="PANTHER" id="PTHR12663">
    <property type="entry name" value="ANDROGEN INDUCED INHIBITOR OF PROLIFERATION AS3 / PDS5-RELATED"/>
    <property type="match status" value="1"/>
</dbReference>
<dbReference type="SUPFAM" id="SSF48371">
    <property type="entry name" value="ARM repeat"/>
    <property type="match status" value="1"/>
</dbReference>
<organism evidence="7 8">
    <name type="scientific">Batrachochytrium salamandrivorans</name>
    <dbReference type="NCBI Taxonomy" id="1357716"/>
    <lineage>
        <taxon>Eukaryota</taxon>
        <taxon>Fungi</taxon>
        <taxon>Fungi incertae sedis</taxon>
        <taxon>Chytridiomycota</taxon>
        <taxon>Chytridiomycota incertae sedis</taxon>
        <taxon>Chytridiomycetes</taxon>
        <taxon>Rhizophydiales</taxon>
        <taxon>Rhizophydiales incertae sedis</taxon>
        <taxon>Batrachochytrium</taxon>
    </lineage>
</organism>
<dbReference type="CDD" id="cd19953">
    <property type="entry name" value="PDS5"/>
    <property type="match status" value="1"/>
</dbReference>
<evidence type="ECO:0000313" key="8">
    <source>
        <dbReference type="Proteomes" id="UP001648503"/>
    </source>
</evidence>
<feature type="compositionally biased region" description="Low complexity" evidence="6">
    <location>
        <begin position="1235"/>
        <end position="1249"/>
    </location>
</feature>
<keyword evidence="4" id="KW-0539">Nucleus</keyword>
<comment type="subcellular location">
    <subcellularLocation>
        <location evidence="1">Nucleus</location>
    </subcellularLocation>
</comment>
<name>A0ABQ8EZX8_9FUNG</name>
<keyword evidence="5" id="KW-0131">Cell cycle</keyword>
<feature type="compositionally biased region" description="Low complexity" evidence="6">
    <location>
        <begin position="1"/>
        <end position="18"/>
    </location>
</feature>
<sequence length="1422" mass="159456">MTINSIPTTGTTSIPTTRSSKRKSIPTTGTTTTIPTNTNTETLDNQTPLLFNERLEPTSITKPIPVTDLVRRLQDLHSELKHLDNTGSAPHTSVTVVCARLVSRSLLQHKERGVRILTACCLAELLRLHAPTVPFTTVQLRAVFGLFFQQLPNVTDSKHTYFSLCYELLECLNSAKTVTLVSELNADELTVCFFDTLFKSVRPEMSQSVIACLLDLLQQLIDDSQFLHHDIIDTLLLQLRSAQKIASPIAYQMACELSQACADKLQRYVCQYFSDILIATGKDVTEDTDPEQFRSAHKLILEVYKAAPDTLLSVIPQLEEELKVDTLPLRTLALTSLGEMFLQSGSHLISIYPQVWKAWCDRRNDKAVAMRNEWLKYSVWIICKHPLIFTELHAFIQQKLLDPDERVRIEAIKALGAIWTEIPSLICQKSLKSLTLRCRDKKCPVRTEAIDTVARLFNHLMSAFTKCEAADVDKPIALESFIWIAGDILELLYVSDAEITALVEKVFYLYILPALPDPMNHMRRTVVVLHHLSEKQYKGFINLLSRKSVGIYQTNIFLMQCQKFNGGVMDNDEENITRGLGVVITHLSQLFPDPKKAQAALHKFSQINDRHMYHLIRTIMNPQSEYKKIVRDHKDVSKRILQHGVQIADTIGVLLRRVSLVSVGRSSAECLMQLIQRIRHGEEAEFMLTMEVTAKLFMKDISVNFPAVYKTLTQSFVDCIISDSNSSSVGDALAALSRYIRTFPDESPKEPVATARLRQLALGDNPEQAKNAMIVLALGEHDDICREIVSTLVENLSLENEDLVSKLACLQAAARYAYSSSFITSVVPIMNFIIKEVLLVNHVEAAEDAPDWIDYVNLDMEGKIKIMSLKLAVKPLLYMDSENEDESKLDLAKSVIKMLRMILDNSGEAATKGFPTSPTYKTHLRLTAGLCMLKLTRNKILRAMLDPMDLRRMSLLVQDPVYHVRNNFIIKLCACIQSTQAPSEYIIMLFFIAHEPDVTLKNQVRGFVTRRAKQIRNCDDTSQAPLVENTFGSFLHLASHHPDFSASQDDLESSEGYARFFLDTVATAENIALLYSIATKIKTVKDKHSSDSEGLYIMGEMAQILIHDRTSSNSWTLQSWQGRLPISGRLFEHLSSKEASTNMKRQFLGQTYLKERIQRSRTPVKRSVGDVSFRAREGHSSPISTPSRQPDAKRRKNISPMTANGDDDADDTVQSSWVDKDHTQSSKKKRFPMHSLNSASSNTSLESSTPLRRSSRKSNMMGVSMAEMSDSDVYADDDDVMINKSHLGMSEQENISHLSYNTMPYVDLKSNGEHPRASTRSLGAKQDGRTSDGDGSGGIKKQQNVLERMMAAAAAKGKTQSDVLVNVSSSSVGSETIHHGIDDDDGKEELSSSPPILSNMVVPDKPLLGKRSTRAHSRQQLN</sequence>
<keyword evidence="8" id="KW-1185">Reference proteome</keyword>
<dbReference type="Proteomes" id="UP001648503">
    <property type="component" value="Unassembled WGS sequence"/>
</dbReference>
<dbReference type="InterPro" id="IPR011989">
    <property type="entry name" value="ARM-like"/>
</dbReference>
<reference evidence="7 8" key="1">
    <citation type="submission" date="2021-02" db="EMBL/GenBank/DDBJ databases">
        <title>Variation within the Batrachochytrium salamandrivorans European outbreak.</title>
        <authorList>
            <person name="Kelly M."/>
            <person name="Pasmans F."/>
            <person name="Shea T.P."/>
            <person name="Munoz J.F."/>
            <person name="Carranza S."/>
            <person name="Cuomo C.A."/>
            <person name="Martel A."/>
        </authorList>
    </citation>
    <scope>NUCLEOTIDE SEQUENCE [LARGE SCALE GENOMIC DNA]</scope>
    <source>
        <strain evidence="7 8">AMFP18/2</strain>
    </source>
</reference>
<feature type="compositionally biased region" description="Low complexity" evidence="6">
    <location>
        <begin position="25"/>
        <end position="42"/>
    </location>
</feature>
<gene>
    <name evidence="7" type="ORF">BASA50_011017</name>
</gene>
<keyword evidence="3" id="KW-0498">Mitosis</keyword>
<feature type="region of interest" description="Disordered" evidence="6">
    <location>
        <begin position="1"/>
        <end position="44"/>
    </location>
</feature>
<protein>
    <submittedName>
        <fullName evidence="7">Uncharacterized protein</fullName>
    </submittedName>
</protein>
<evidence type="ECO:0000256" key="6">
    <source>
        <dbReference type="SAM" id="MobiDB-lite"/>
    </source>
</evidence>
<dbReference type="Pfam" id="PF20168">
    <property type="entry name" value="PDS5"/>
    <property type="match status" value="1"/>
</dbReference>
<feature type="compositionally biased region" description="Basic residues" evidence="6">
    <location>
        <begin position="1411"/>
        <end position="1422"/>
    </location>
</feature>
<evidence type="ECO:0000256" key="4">
    <source>
        <dbReference type="ARBA" id="ARBA00023242"/>
    </source>
</evidence>
<evidence type="ECO:0000256" key="2">
    <source>
        <dbReference type="ARBA" id="ARBA00022618"/>
    </source>
</evidence>
<proteinExistence type="predicted"/>
<evidence type="ECO:0000256" key="5">
    <source>
        <dbReference type="ARBA" id="ARBA00023306"/>
    </source>
</evidence>
<comment type="caution">
    <text evidence="7">The sequence shown here is derived from an EMBL/GenBank/DDBJ whole genome shotgun (WGS) entry which is preliminary data.</text>
</comment>
<accession>A0ABQ8EZX8</accession>
<dbReference type="PANTHER" id="PTHR12663:SF0">
    <property type="entry name" value="PRECOCIOUS DISSOCIATION OF SISTERS 5, ISOFORM A"/>
    <property type="match status" value="1"/>
</dbReference>
<dbReference type="InterPro" id="IPR016024">
    <property type="entry name" value="ARM-type_fold"/>
</dbReference>
<evidence type="ECO:0000313" key="7">
    <source>
        <dbReference type="EMBL" id="KAH6587925.1"/>
    </source>
</evidence>
<dbReference type="InterPro" id="IPR039776">
    <property type="entry name" value="Pds5"/>
</dbReference>